<dbReference type="PANTHER" id="PTHR31339:SF9">
    <property type="entry name" value="PLASMIN AND FIBRONECTIN-BINDING PROTEIN A"/>
    <property type="match status" value="1"/>
</dbReference>
<proteinExistence type="inferred from homology"/>
<protein>
    <submittedName>
        <fullName evidence="5">Glycoside hydrolase family 28 protein</fullName>
    </submittedName>
</protein>
<dbReference type="Pfam" id="PF00295">
    <property type="entry name" value="Glyco_hydro_28"/>
    <property type="match status" value="1"/>
</dbReference>
<evidence type="ECO:0000313" key="5">
    <source>
        <dbReference type="EMBL" id="QQO10821.1"/>
    </source>
</evidence>
<name>A0A7T8BBW7_9SPIR</name>
<dbReference type="AlphaFoldDB" id="A0A7T8BBW7"/>
<evidence type="ECO:0000256" key="4">
    <source>
        <dbReference type="RuleBase" id="RU361169"/>
    </source>
</evidence>
<dbReference type="InterPro" id="IPR011050">
    <property type="entry name" value="Pectin_lyase_fold/virulence"/>
</dbReference>
<dbReference type="SMART" id="SM00710">
    <property type="entry name" value="PbH1"/>
    <property type="match status" value="5"/>
</dbReference>
<keyword evidence="2 4" id="KW-0378">Hydrolase</keyword>
<dbReference type="KEGG" id="bhc:JFL75_07865"/>
<gene>
    <name evidence="5" type="ORF">JFL75_07865</name>
</gene>
<dbReference type="PROSITE" id="PS00502">
    <property type="entry name" value="POLYGALACTURONASE"/>
    <property type="match status" value="1"/>
</dbReference>
<dbReference type="InterPro" id="IPR012334">
    <property type="entry name" value="Pectin_lyas_fold"/>
</dbReference>
<reference evidence="5" key="1">
    <citation type="submission" date="2021-01" db="EMBL/GenBank/DDBJ databases">
        <title>Description of Breznakiella homolactica.</title>
        <authorList>
            <person name="Song Y."/>
            <person name="Brune A."/>
        </authorList>
    </citation>
    <scope>NUCLEOTIDE SEQUENCE</scope>
    <source>
        <strain evidence="5">RmG30</strain>
    </source>
</reference>
<evidence type="ECO:0000256" key="3">
    <source>
        <dbReference type="ARBA" id="ARBA00023295"/>
    </source>
</evidence>
<sequence length="449" mass="48868">MKSIDLNQYSGVPDGKTDNSAAFKNALEALRDAGGGVLTVGPGTWMTGPVELFSNTTLELDEKALVRFIPEPELYQPVLTRWEGIECYGMHPCVFASGQENITIRGGRFDCGGQVWWEILDRKRRSGQKEPVDPIEKKIASLNPGYTEQPGGGGGREIQFLRPPAIQFFSCKKIRLETFHVSNSPFWTVHPVYCDNIVIDGIKITNPHNSPNTDGIDIDSCTDVTIINCDIGVGDDGIVLKSGSGKDGIRVNRPTRKVHVKNCTVGDGHGGIVIGSETAGGIFDVLAEDCTFSGTDRGIRIKTRRSRGGAIENLRFRNLVLTENLCPFVINMYYRCGASLEDGYFSLDAQPVDNTTPSVKNVELVNIKATGCLASAGFIAGLPESPAENITVRDCIFSTNEESTVSPDDSDMALGIPPVREKSFRIINAKNLNFINTTVEGPAEPFLYV</sequence>
<accession>A0A7T8BBW7</accession>
<dbReference type="Proteomes" id="UP000595917">
    <property type="component" value="Chromosome"/>
</dbReference>
<dbReference type="InterPro" id="IPR051801">
    <property type="entry name" value="GH28_Enzymes"/>
</dbReference>
<dbReference type="GO" id="GO:0005975">
    <property type="term" value="P:carbohydrate metabolic process"/>
    <property type="evidence" value="ECO:0007669"/>
    <property type="project" value="InterPro"/>
</dbReference>
<evidence type="ECO:0000313" key="6">
    <source>
        <dbReference type="Proteomes" id="UP000595917"/>
    </source>
</evidence>
<dbReference type="Gene3D" id="2.160.20.10">
    <property type="entry name" value="Single-stranded right-handed beta-helix, Pectin lyase-like"/>
    <property type="match status" value="1"/>
</dbReference>
<dbReference type="PANTHER" id="PTHR31339">
    <property type="entry name" value="PECTIN LYASE-RELATED"/>
    <property type="match status" value="1"/>
</dbReference>
<dbReference type="InterPro" id="IPR006626">
    <property type="entry name" value="PbH1"/>
</dbReference>
<dbReference type="SUPFAM" id="SSF51126">
    <property type="entry name" value="Pectin lyase-like"/>
    <property type="match status" value="1"/>
</dbReference>
<evidence type="ECO:0000256" key="1">
    <source>
        <dbReference type="ARBA" id="ARBA00008834"/>
    </source>
</evidence>
<dbReference type="InterPro" id="IPR000743">
    <property type="entry name" value="Glyco_hydro_28"/>
</dbReference>
<dbReference type="RefSeq" id="WP_215628126.1">
    <property type="nucleotide sequence ID" value="NZ_CP067089.2"/>
</dbReference>
<dbReference type="EMBL" id="CP067089">
    <property type="protein sequence ID" value="QQO10821.1"/>
    <property type="molecule type" value="Genomic_DNA"/>
</dbReference>
<keyword evidence="3 4" id="KW-0326">Glycosidase</keyword>
<keyword evidence="6" id="KW-1185">Reference proteome</keyword>
<dbReference type="GO" id="GO:0004650">
    <property type="term" value="F:polygalacturonase activity"/>
    <property type="evidence" value="ECO:0007669"/>
    <property type="project" value="InterPro"/>
</dbReference>
<comment type="similarity">
    <text evidence="1 4">Belongs to the glycosyl hydrolase 28 family.</text>
</comment>
<evidence type="ECO:0000256" key="2">
    <source>
        <dbReference type="ARBA" id="ARBA00022801"/>
    </source>
</evidence>
<organism evidence="5 6">
    <name type="scientific">Breznakiella homolactica</name>
    <dbReference type="NCBI Taxonomy" id="2798577"/>
    <lineage>
        <taxon>Bacteria</taxon>
        <taxon>Pseudomonadati</taxon>
        <taxon>Spirochaetota</taxon>
        <taxon>Spirochaetia</taxon>
        <taxon>Spirochaetales</taxon>
        <taxon>Breznakiellaceae</taxon>
        <taxon>Breznakiella</taxon>
    </lineage>
</organism>